<protein>
    <submittedName>
        <fullName evidence="1">Uncharacterized protein</fullName>
    </submittedName>
</protein>
<comment type="caution">
    <text evidence="1">The sequence shown here is derived from an EMBL/GenBank/DDBJ whole genome shotgun (WGS) entry which is preliminary data.</text>
</comment>
<reference evidence="1" key="1">
    <citation type="submission" date="2021-03" db="EMBL/GenBank/DDBJ databases">
        <title>Streptomyces poriferae sp. nov., a novel marine sponge-derived Actinobacteria species with anti-MRSA activity.</title>
        <authorList>
            <person name="Sandoval-Powers M."/>
            <person name="Kralova S."/>
            <person name="Nguyen G.-S."/>
            <person name="Fawwal D."/>
            <person name="Degnes K."/>
            <person name="Klinkenberg G."/>
            <person name="Sletta H."/>
            <person name="Wentzel A."/>
            <person name="Liles M.R."/>
        </authorList>
    </citation>
    <scope>NUCLEOTIDE SEQUENCE</scope>
    <source>
        <strain evidence="1">DSM 41794</strain>
    </source>
</reference>
<evidence type="ECO:0000313" key="1">
    <source>
        <dbReference type="EMBL" id="MBO0515823.1"/>
    </source>
</evidence>
<dbReference type="EMBL" id="JAFLRJ010000329">
    <property type="protein sequence ID" value="MBO0515823.1"/>
    <property type="molecule type" value="Genomic_DNA"/>
</dbReference>
<sequence>MSFAELSSTEAALAAIRTTAVESGRTVTEPVGRPPHDVRVEITGSPRVAVTLYTGGDTAVTVETVEFRDLERDEVVPFLRSVYGGTAFVHAVTKWHQFLLPFTAAGYWLVVPLPGDRTYKELVPRMVLTPWLASRRRP</sequence>
<gene>
    <name evidence="1" type="ORF">J0695_29150</name>
</gene>
<dbReference type="AlphaFoldDB" id="A0A939JIS4"/>
<evidence type="ECO:0000313" key="2">
    <source>
        <dbReference type="Proteomes" id="UP000664167"/>
    </source>
</evidence>
<dbReference type="Proteomes" id="UP000664167">
    <property type="component" value="Unassembled WGS sequence"/>
</dbReference>
<dbReference type="RefSeq" id="WP_206966986.1">
    <property type="nucleotide sequence ID" value="NZ_BAAAJJ010000005.1"/>
</dbReference>
<proteinExistence type="predicted"/>
<accession>A0A939JIS4</accession>
<name>A0A939JIS4_9ACTN</name>
<keyword evidence="2" id="KW-1185">Reference proteome</keyword>
<organism evidence="1 2">
    <name type="scientific">Streptomyces beijiangensis</name>
    <dbReference type="NCBI Taxonomy" id="163361"/>
    <lineage>
        <taxon>Bacteria</taxon>
        <taxon>Bacillati</taxon>
        <taxon>Actinomycetota</taxon>
        <taxon>Actinomycetes</taxon>
        <taxon>Kitasatosporales</taxon>
        <taxon>Streptomycetaceae</taxon>
        <taxon>Streptomyces</taxon>
    </lineage>
</organism>